<comment type="subcellular location">
    <subcellularLocation>
        <location evidence="1">Membrane</location>
        <topology evidence="1">Multi-pass membrane protein</topology>
    </subcellularLocation>
</comment>
<dbReference type="OrthoDB" id="5581259at2759"/>
<gene>
    <name evidence="8" type="ORF">Ocin01_17538</name>
</gene>
<sequence length="235" mass="26866">MESKPERENDYREGDPGTKPYSGITKLRNFLAPRRLDLATWVTRLFSIFFTLFVIIPIFGDPSIAFRRSLIANAATSGIRLYQRLPRPYSFSKYFFAQFILEDSWHYLCFTLQMLKAVKGPICEFQGVGSFFSIWTAQTGRILKAVASAEVALMGLILLNCFRGYMSIIAPFAYYRFLTFRYASRRNPNMRTVFYEMRMALEKFNAGGSCPILLGKVLRMGISLVCKLAPITTPS</sequence>
<comment type="caution">
    <text evidence="8">The sequence shown here is derived from an EMBL/GenBank/DDBJ whole genome shotgun (WGS) entry which is preliminary data.</text>
</comment>
<dbReference type="AlphaFoldDB" id="A0A1D2M845"/>
<keyword evidence="4 7" id="KW-1133">Transmembrane helix</keyword>
<dbReference type="PANTHER" id="PTHR12703:SF4">
    <property type="entry name" value="TRANSMEMBRANE PROTEIN 33"/>
    <property type="match status" value="1"/>
</dbReference>
<keyword evidence="5 7" id="KW-0472">Membrane</keyword>
<dbReference type="InterPro" id="IPR005344">
    <property type="entry name" value="TMEM33/Pom33"/>
</dbReference>
<dbReference type="InterPro" id="IPR051645">
    <property type="entry name" value="PER33/POM33_regulator"/>
</dbReference>
<evidence type="ECO:0000256" key="4">
    <source>
        <dbReference type="ARBA" id="ARBA00022989"/>
    </source>
</evidence>
<proteinExistence type="inferred from homology"/>
<evidence type="ECO:0000313" key="8">
    <source>
        <dbReference type="EMBL" id="ODM89140.1"/>
    </source>
</evidence>
<feature type="transmembrane region" description="Helical" evidence="7">
    <location>
        <begin position="38"/>
        <end position="59"/>
    </location>
</feature>
<dbReference type="EMBL" id="LJIJ01002863">
    <property type="protein sequence ID" value="ODM89140.1"/>
    <property type="molecule type" value="Genomic_DNA"/>
</dbReference>
<evidence type="ECO:0000256" key="5">
    <source>
        <dbReference type="ARBA" id="ARBA00023136"/>
    </source>
</evidence>
<dbReference type="PANTHER" id="PTHR12703">
    <property type="entry name" value="TRANSMEMBRANE PROTEIN 33"/>
    <property type="match status" value="1"/>
</dbReference>
<name>A0A1D2M845_ORCCI</name>
<evidence type="ECO:0000256" key="6">
    <source>
        <dbReference type="SAM" id="MobiDB-lite"/>
    </source>
</evidence>
<dbReference type="GO" id="GO:0016020">
    <property type="term" value="C:membrane"/>
    <property type="evidence" value="ECO:0007669"/>
    <property type="project" value="UniProtKB-SubCell"/>
</dbReference>
<comment type="similarity">
    <text evidence="2">Belongs to the PER33/POM33 family.</text>
</comment>
<evidence type="ECO:0000256" key="7">
    <source>
        <dbReference type="SAM" id="Phobius"/>
    </source>
</evidence>
<dbReference type="Proteomes" id="UP000094527">
    <property type="component" value="Unassembled WGS sequence"/>
</dbReference>
<keyword evidence="3 7" id="KW-0812">Transmembrane</keyword>
<protein>
    <submittedName>
        <fullName evidence="8">Transmembrane protein</fullName>
    </submittedName>
</protein>
<accession>A0A1D2M845</accession>
<organism evidence="8 9">
    <name type="scientific">Orchesella cincta</name>
    <name type="common">Springtail</name>
    <name type="synonym">Podura cincta</name>
    <dbReference type="NCBI Taxonomy" id="48709"/>
    <lineage>
        <taxon>Eukaryota</taxon>
        <taxon>Metazoa</taxon>
        <taxon>Ecdysozoa</taxon>
        <taxon>Arthropoda</taxon>
        <taxon>Hexapoda</taxon>
        <taxon>Collembola</taxon>
        <taxon>Entomobryomorpha</taxon>
        <taxon>Entomobryoidea</taxon>
        <taxon>Orchesellidae</taxon>
        <taxon>Orchesellinae</taxon>
        <taxon>Orchesella</taxon>
    </lineage>
</organism>
<dbReference type="STRING" id="48709.A0A1D2M845"/>
<feature type="compositionally biased region" description="Basic and acidic residues" evidence="6">
    <location>
        <begin position="1"/>
        <end position="16"/>
    </location>
</feature>
<feature type="region of interest" description="Disordered" evidence="6">
    <location>
        <begin position="1"/>
        <end position="20"/>
    </location>
</feature>
<dbReference type="Pfam" id="PF03661">
    <property type="entry name" value="TMEM33_Pom33"/>
    <property type="match status" value="2"/>
</dbReference>
<dbReference type="GO" id="GO:0005783">
    <property type="term" value="C:endoplasmic reticulum"/>
    <property type="evidence" value="ECO:0007669"/>
    <property type="project" value="TreeGrafter"/>
</dbReference>
<dbReference type="GO" id="GO:0061024">
    <property type="term" value="P:membrane organization"/>
    <property type="evidence" value="ECO:0007669"/>
    <property type="project" value="TreeGrafter"/>
</dbReference>
<evidence type="ECO:0000313" key="9">
    <source>
        <dbReference type="Proteomes" id="UP000094527"/>
    </source>
</evidence>
<evidence type="ECO:0000256" key="3">
    <source>
        <dbReference type="ARBA" id="ARBA00022692"/>
    </source>
</evidence>
<evidence type="ECO:0000256" key="1">
    <source>
        <dbReference type="ARBA" id="ARBA00004141"/>
    </source>
</evidence>
<keyword evidence="9" id="KW-1185">Reference proteome</keyword>
<dbReference type="GO" id="GO:0071786">
    <property type="term" value="P:endoplasmic reticulum tubular network organization"/>
    <property type="evidence" value="ECO:0007669"/>
    <property type="project" value="TreeGrafter"/>
</dbReference>
<reference evidence="8 9" key="1">
    <citation type="journal article" date="2016" name="Genome Biol. Evol.">
        <title>Gene Family Evolution Reflects Adaptation to Soil Environmental Stressors in the Genome of the Collembolan Orchesella cincta.</title>
        <authorList>
            <person name="Faddeeva-Vakhrusheva A."/>
            <person name="Derks M.F."/>
            <person name="Anvar S.Y."/>
            <person name="Agamennone V."/>
            <person name="Suring W."/>
            <person name="Smit S."/>
            <person name="van Straalen N.M."/>
            <person name="Roelofs D."/>
        </authorList>
    </citation>
    <scope>NUCLEOTIDE SEQUENCE [LARGE SCALE GENOMIC DNA]</scope>
    <source>
        <tissue evidence="8">Mixed pool</tissue>
    </source>
</reference>
<evidence type="ECO:0000256" key="2">
    <source>
        <dbReference type="ARBA" id="ARBA00007322"/>
    </source>
</evidence>